<evidence type="ECO:0000256" key="1">
    <source>
        <dbReference type="SAM" id="MobiDB-lite"/>
    </source>
</evidence>
<reference evidence="2 3" key="1">
    <citation type="submission" date="2021-05" db="EMBL/GenBank/DDBJ databases">
        <title>Genome Assembly of Synthetic Allotetraploid Brassica napus Reveals Homoeologous Exchanges between Subgenomes.</title>
        <authorList>
            <person name="Davis J.T."/>
        </authorList>
    </citation>
    <scope>NUCLEOTIDE SEQUENCE [LARGE SCALE GENOMIC DNA]</scope>
    <source>
        <strain evidence="3">cv. Da-Ae</strain>
        <tissue evidence="2">Seedling</tissue>
    </source>
</reference>
<gene>
    <name evidence="2" type="ORF">HID58_038322</name>
</gene>
<evidence type="ECO:0000313" key="2">
    <source>
        <dbReference type="EMBL" id="KAH0906495.1"/>
    </source>
</evidence>
<proteinExistence type="predicted"/>
<feature type="compositionally biased region" description="Polar residues" evidence="1">
    <location>
        <begin position="68"/>
        <end position="78"/>
    </location>
</feature>
<keyword evidence="3" id="KW-1185">Reference proteome</keyword>
<dbReference type="EMBL" id="JAGKQM010000010">
    <property type="protein sequence ID" value="KAH0906495.1"/>
    <property type="molecule type" value="Genomic_DNA"/>
</dbReference>
<feature type="compositionally biased region" description="Basic and acidic residues" evidence="1">
    <location>
        <begin position="47"/>
        <end position="58"/>
    </location>
</feature>
<name>A0ABQ8BNV2_BRANA</name>
<feature type="region of interest" description="Disordered" evidence="1">
    <location>
        <begin position="1"/>
        <end position="31"/>
    </location>
</feature>
<sequence length="124" mass="14353">MMMFRKVQLSQKKPWRKRSQKASNSKEPGGLWMIRRWTPMIIVAQPPEKKCTNRKETSDREEEESSSNQLCQSENIPASQGLRKFKKRLRSPPSEEVKSLKQLHKMENKENTVVAAGAGEEIQV</sequence>
<organism evidence="2 3">
    <name type="scientific">Brassica napus</name>
    <name type="common">Rape</name>
    <dbReference type="NCBI Taxonomy" id="3708"/>
    <lineage>
        <taxon>Eukaryota</taxon>
        <taxon>Viridiplantae</taxon>
        <taxon>Streptophyta</taxon>
        <taxon>Embryophyta</taxon>
        <taxon>Tracheophyta</taxon>
        <taxon>Spermatophyta</taxon>
        <taxon>Magnoliopsida</taxon>
        <taxon>eudicotyledons</taxon>
        <taxon>Gunneridae</taxon>
        <taxon>Pentapetalae</taxon>
        <taxon>rosids</taxon>
        <taxon>malvids</taxon>
        <taxon>Brassicales</taxon>
        <taxon>Brassicaceae</taxon>
        <taxon>Brassiceae</taxon>
        <taxon>Brassica</taxon>
    </lineage>
</organism>
<evidence type="ECO:0000313" key="3">
    <source>
        <dbReference type="Proteomes" id="UP000824890"/>
    </source>
</evidence>
<accession>A0ABQ8BNV2</accession>
<protein>
    <submittedName>
        <fullName evidence="2">Uncharacterized protein</fullName>
    </submittedName>
</protein>
<dbReference type="Proteomes" id="UP000824890">
    <property type="component" value="Unassembled WGS sequence"/>
</dbReference>
<comment type="caution">
    <text evidence="2">The sequence shown here is derived from an EMBL/GenBank/DDBJ whole genome shotgun (WGS) entry which is preliminary data.</text>
</comment>
<feature type="region of interest" description="Disordered" evidence="1">
    <location>
        <begin position="45"/>
        <end position="99"/>
    </location>
</feature>